<dbReference type="STRING" id="2756.BFR44_03575"/>
<dbReference type="Proteomes" id="UP000243591">
    <property type="component" value="Chromosome"/>
</dbReference>
<accession>A0A1D2LU15</accession>
<evidence type="ECO:0000313" key="5">
    <source>
        <dbReference type="EMBL" id="ATF27129.1"/>
    </source>
</evidence>
<dbReference type="InterPro" id="IPR050611">
    <property type="entry name" value="ABCF"/>
</dbReference>
<reference evidence="5 6" key="1">
    <citation type="submission" date="2017-09" db="EMBL/GenBank/DDBJ databases">
        <title>Complete Genome Sequences of Two Strains of the Meat Spoilage Bacterium Brochothrix thermosphacta Isolated from Ground Chicken.</title>
        <authorList>
            <person name="Paoli G.C."/>
            <person name="Wijey C."/>
            <person name="Chen C.-Y."/>
            <person name="Nguyen L."/>
            <person name="Yan X."/>
            <person name="Irwin P.L."/>
        </authorList>
    </citation>
    <scope>NUCLEOTIDE SEQUENCE [LARGE SCALE GENOMIC DNA]</scope>
    <source>
        <strain evidence="5 6">BI</strain>
    </source>
</reference>
<dbReference type="NCBIfam" id="NF000355">
    <property type="entry name" value="ribo_prot_ABC_F"/>
    <property type="match status" value="1"/>
</dbReference>
<feature type="domain" description="ABC transporter" evidence="4">
    <location>
        <begin position="5"/>
        <end position="203"/>
    </location>
</feature>
<protein>
    <submittedName>
        <fullName evidence="5">Elongation factor 3</fullName>
    </submittedName>
</protein>
<evidence type="ECO:0000256" key="1">
    <source>
        <dbReference type="ARBA" id="ARBA00022737"/>
    </source>
</evidence>
<dbReference type="SMART" id="SM00382">
    <property type="entry name" value="AAA"/>
    <property type="match status" value="2"/>
</dbReference>
<dbReference type="PROSITE" id="PS50893">
    <property type="entry name" value="ABC_TRANSPORTER_2"/>
    <property type="match status" value="2"/>
</dbReference>
<evidence type="ECO:0000313" key="6">
    <source>
        <dbReference type="Proteomes" id="UP000243591"/>
    </source>
</evidence>
<keyword evidence="5" id="KW-0648">Protein biosynthesis</keyword>
<dbReference type="CDD" id="cd03221">
    <property type="entry name" value="ABCF_EF-3"/>
    <property type="match status" value="2"/>
</dbReference>
<dbReference type="GO" id="GO:0005524">
    <property type="term" value="F:ATP binding"/>
    <property type="evidence" value="ECO:0007669"/>
    <property type="project" value="UniProtKB-KW"/>
</dbReference>
<keyword evidence="1" id="KW-0677">Repeat</keyword>
<keyword evidence="2" id="KW-0547">Nucleotide-binding</keyword>
<keyword evidence="6" id="KW-1185">Reference proteome</keyword>
<evidence type="ECO:0000256" key="2">
    <source>
        <dbReference type="ARBA" id="ARBA00022741"/>
    </source>
</evidence>
<name>A0A1D2LU15_BROTH</name>
<keyword evidence="5" id="KW-0251">Elongation factor</keyword>
<dbReference type="InterPro" id="IPR003593">
    <property type="entry name" value="AAA+_ATPase"/>
</dbReference>
<dbReference type="AlphaFoldDB" id="A0A1D2LU15"/>
<dbReference type="Pfam" id="PF00005">
    <property type="entry name" value="ABC_tran"/>
    <property type="match status" value="2"/>
</dbReference>
<dbReference type="Gene3D" id="3.40.50.300">
    <property type="entry name" value="P-loop containing nucleotide triphosphate hydrolases"/>
    <property type="match status" value="3"/>
</dbReference>
<organism evidence="5 6">
    <name type="scientific">Brochothrix thermosphacta</name>
    <name type="common">Microbacterium thermosphactum</name>
    <dbReference type="NCBI Taxonomy" id="2756"/>
    <lineage>
        <taxon>Bacteria</taxon>
        <taxon>Bacillati</taxon>
        <taxon>Bacillota</taxon>
        <taxon>Bacilli</taxon>
        <taxon>Bacillales</taxon>
        <taxon>Listeriaceae</taxon>
        <taxon>Brochothrix</taxon>
    </lineage>
</organism>
<keyword evidence="3" id="KW-0067">ATP-binding</keyword>
<gene>
    <name evidence="5" type="ORF">CNY62_12545</name>
</gene>
<dbReference type="EMBL" id="CP023483">
    <property type="protein sequence ID" value="ATF27129.1"/>
    <property type="molecule type" value="Genomic_DNA"/>
</dbReference>
<dbReference type="SUPFAM" id="SSF52540">
    <property type="entry name" value="P-loop containing nucleoside triphosphate hydrolases"/>
    <property type="match status" value="2"/>
</dbReference>
<evidence type="ECO:0000259" key="4">
    <source>
        <dbReference type="PROSITE" id="PS50893"/>
    </source>
</evidence>
<dbReference type="GO" id="GO:0003746">
    <property type="term" value="F:translation elongation factor activity"/>
    <property type="evidence" value="ECO:0007669"/>
    <property type="project" value="UniProtKB-KW"/>
</dbReference>
<proteinExistence type="predicted"/>
<dbReference type="KEGG" id="bths:CNY62_12545"/>
<dbReference type="GO" id="GO:0016887">
    <property type="term" value="F:ATP hydrolysis activity"/>
    <property type="evidence" value="ECO:0007669"/>
    <property type="project" value="InterPro"/>
</dbReference>
<sequence>MKELMKMNNITVTFKEDLLFKAEHIGIQQGECLAIIGRNGAGKSTLMRLMTEDLLPSTGHIQWFDTQIKPLLVAQEAATFVEDKMVSTKEAQLLSQWQVPNLPYEKLSGGEKLKRRLAFGFAQPHCLLLLDEPTNHLDKDSTAFLIEQIKSYTGTVVLVSHDRYFIDAVATKIWSIESQQIIEQMGNYSHYQSVRENREKEQARAFDKQKKEIKRVSDQMNTLQSWSSEAHAQSTKQEGFKEYYRGKAKRMDTQVKSKQKRLQKEIDKADLAPITQEETVTFTLKNQPKQGRRILELQGITKKYQQETLFEAVSFTIQQGEKIALTGANGAGKTTLLNIIMGETPTSGSVWRSPAAKIGYLTQEVFDLPLDKSPEKLFTPDNRSEIAGIRHLFKQLGFQAQQWFNPISEMSMGERVKCKLMRYIIEGTNVLVLDEPTNHLDLPSREQLEVTLAAFTGTLIVVSHDRYFIEKVTDRVLLLKDKKIGQPLEKQVTGEDNDTKRLLLENERQHILGQLSLLTPKDSSYDDLDKAFKELSQQIRNLS</sequence>
<dbReference type="PANTHER" id="PTHR19211">
    <property type="entry name" value="ATP-BINDING TRANSPORT PROTEIN-RELATED"/>
    <property type="match status" value="1"/>
</dbReference>
<dbReference type="InterPro" id="IPR003439">
    <property type="entry name" value="ABC_transporter-like_ATP-bd"/>
</dbReference>
<dbReference type="RefSeq" id="WP_069125590.1">
    <property type="nucleotide sequence ID" value="NZ_CP023483.1"/>
</dbReference>
<dbReference type="InterPro" id="IPR027417">
    <property type="entry name" value="P-loop_NTPase"/>
</dbReference>
<dbReference type="OrthoDB" id="9762369at2"/>
<dbReference type="PANTHER" id="PTHR19211:SF100">
    <property type="entry name" value="RIBOSOME PROTECTION PROTEIN VMLR"/>
    <property type="match status" value="1"/>
</dbReference>
<evidence type="ECO:0000256" key="3">
    <source>
        <dbReference type="ARBA" id="ARBA00022840"/>
    </source>
</evidence>
<feature type="domain" description="ABC transporter" evidence="4">
    <location>
        <begin position="295"/>
        <end position="506"/>
    </location>
</feature>